<protein>
    <submittedName>
        <fullName evidence="2">Uncharacterized protein</fullName>
    </submittedName>
</protein>
<evidence type="ECO:0000313" key="3">
    <source>
        <dbReference type="Proteomes" id="UP001518976"/>
    </source>
</evidence>
<feature type="compositionally biased region" description="Basic and acidic residues" evidence="1">
    <location>
        <begin position="43"/>
        <end position="53"/>
    </location>
</feature>
<feature type="region of interest" description="Disordered" evidence="1">
    <location>
        <begin position="19"/>
        <end position="53"/>
    </location>
</feature>
<dbReference type="EMBL" id="JAFFZN010000019">
    <property type="protein sequence ID" value="MBO8187755.1"/>
    <property type="molecule type" value="Genomic_DNA"/>
</dbReference>
<dbReference type="Proteomes" id="UP001518976">
    <property type="component" value="Unassembled WGS sequence"/>
</dbReference>
<accession>A0ABS3WX96</accession>
<organism evidence="2 3">
    <name type="scientific">Streptomyces spirodelae</name>
    <dbReference type="NCBI Taxonomy" id="2812904"/>
    <lineage>
        <taxon>Bacteria</taxon>
        <taxon>Bacillati</taxon>
        <taxon>Actinomycetota</taxon>
        <taxon>Actinomycetes</taxon>
        <taxon>Kitasatosporales</taxon>
        <taxon>Streptomycetaceae</taxon>
        <taxon>Streptomyces</taxon>
    </lineage>
</organism>
<sequence length="65" mass="6828">MNTRPGTVAAQTLLVQYGGRDPLSTDGSHGGAMTADVTAPRGETGRKGTSGDRRRVSVVFARLRL</sequence>
<reference evidence="2 3" key="1">
    <citation type="submission" date="2021-02" db="EMBL/GenBank/DDBJ databases">
        <title>Streptomyces spirodelae sp. nov., isolated from duckweed.</title>
        <authorList>
            <person name="Saimee Y."/>
            <person name="Duangmal K."/>
        </authorList>
    </citation>
    <scope>NUCLEOTIDE SEQUENCE [LARGE SCALE GENOMIC DNA]</scope>
    <source>
        <strain evidence="2 3">DW4-2</strain>
    </source>
</reference>
<gene>
    <name evidence="2" type="ORF">JW592_20140</name>
</gene>
<evidence type="ECO:0000256" key="1">
    <source>
        <dbReference type="SAM" id="MobiDB-lite"/>
    </source>
</evidence>
<evidence type="ECO:0000313" key="2">
    <source>
        <dbReference type="EMBL" id="MBO8187755.1"/>
    </source>
</evidence>
<name>A0ABS3WX96_9ACTN</name>
<dbReference type="RefSeq" id="WP_209266568.1">
    <property type="nucleotide sequence ID" value="NZ_JAFFZN010000019.1"/>
</dbReference>
<proteinExistence type="predicted"/>
<comment type="caution">
    <text evidence="2">The sequence shown here is derived from an EMBL/GenBank/DDBJ whole genome shotgun (WGS) entry which is preliminary data.</text>
</comment>
<keyword evidence="3" id="KW-1185">Reference proteome</keyword>